<gene>
    <name evidence="6" type="ORF">K489DRAFT_370755</name>
</gene>
<feature type="domain" description="Nephrocystin 3-like N-terminal" evidence="4">
    <location>
        <begin position="318"/>
        <end position="480"/>
    </location>
</feature>
<feature type="region of interest" description="Disordered" evidence="2">
    <location>
        <begin position="1350"/>
        <end position="1373"/>
    </location>
</feature>
<evidence type="ECO:0000313" key="5">
    <source>
        <dbReference type="Proteomes" id="UP000504637"/>
    </source>
</evidence>
<evidence type="ECO:0000313" key="6">
    <source>
        <dbReference type="RefSeq" id="XP_033460223.1"/>
    </source>
</evidence>
<dbReference type="InterPro" id="IPR011990">
    <property type="entry name" value="TPR-like_helical_dom_sf"/>
</dbReference>
<feature type="compositionally biased region" description="Polar residues" evidence="2">
    <location>
        <begin position="1350"/>
        <end position="1365"/>
    </location>
</feature>
<dbReference type="RefSeq" id="XP_033460223.1">
    <property type="nucleotide sequence ID" value="XM_033603172.1"/>
</dbReference>
<evidence type="ECO:0000259" key="3">
    <source>
        <dbReference type="Pfam" id="PF17109"/>
    </source>
</evidence>
<protein>
    <recommendedName>
        <fullName evidence="7">Fungal STAND N-terminal Goodbye domain-containing protein</fullName>
    </recommendedName>
</protein>
<dbReference type="InterPro" id="IPR056884">
    <property type="entry name" value="NPHP3-like_N"/>
</dbReference>
<name>A0A6J3M8M5_9PEZI</name>
<dbReference type="OrthoDB" id="2913095at2759"/>
<sequence length="1589" mass="180408">MVKPVRDPELEFDTERDLDDVWADMLVQYAAITDDPTLSPEGEERRQQSHEALVAQVLRDVEASRSANKSYAKEILLKTGGLLQKLGGVLASAASIAFGPADHCYNAISFVVNAGKEYSKVIDGYITLLEHCATFLARIVHHLERARAEGEARLPPHLRRSAYKGLSIFLTVQAHCRNHARSKRTKAKLFCAVVLFSDDDDVKSNLEKLTRVSFDLTGETADEILGDVKGLARWIQATDVERQRHEEECRRHFEAIKDIKDSIDHVAKTTETTGMLVGQLKANKDSEENVRKIADALHLRESDRKWEGQHKAVRKLAGTGKWMLASDEFKLWAKLKNEHKLIMLEGNEGSGKTYLCSHVLDYLTDYANRAANEHVFVAYYFYEKGASADDCISALVYQLARSNEAYAAQAASKCPDAGFFSSASKIWETLVVGLADSLKDHYFLVIDGYPGDKEGTMMKDLINRTIVSGNISMNLFLSGRHEDLIGLSDKCPIFSLGVSDLSWDDDERAPSPKNNDDLLLYTKHRINKLCEENGDFRGILNDPERDIATEFVRGTRGDFAKLVHKLDEVSEAQNPSTLEKLIGRAGESDQESFDRVLLGLYDTLSPEDIKELNILLPWIYYGGDLSQKLLRTVVQWKTGQVCWLETHIRTKFKALLKLDERNMVSAAFGEDHVRVATSDVSNISIKSIQATDVALRIARVQKCEVDLVQHFVKAYCTDDLYKRFQFDDFFREKSSGSLERIQLDSEYHIEASILQTCLEALADNTTDTDFEPLRGYASYRLDEHLLALKPYEIGKTELLRLGELFSAILWDDEAIDAWWSWDYAYDLRSWWLGDYNNNILKKLVELLKHPHVKAAYSSDSERSQGILAMMSGIENESQILRQVAKRLASRWLRAVDLDMRYLLCSYDIWAKIQLDKNSKDSYLWATTSIEEVEKFMEFAQDASAVSVDKLQLETRKAVALWANGYIKEAVDVCSISQLESGADRHWPLLLLRAVIHVGAKEYTNALECIRTMMDTNELSKTANAEFTKVYWNRLLLLKGQCHQSLSQVDEAARCYLKLLQHGGDDNEQMSVCRNALVQLLQTWTESENYLLIVDHIKQWKTDRFDNSKESSLYWFRMALSMPNFHPYVLLAIARTNTHEVISALYKNTNERLTKNKSEGDNKILAETLCFYRACILLYCSTSDQEQKSGLKMLMEMILSAQDGDYDRYSPKLIAVTHVTRTLLNRGIVLQRQVETASEEHQQNVEKGRKEVLKQLRHIATFHSDMLKACRRTPYRDPRLALARLELKVGHEVEFRRIIKDLLHKQFDHWPEPEELWAISDRLGKVAVILGATDEDQDTIAAWQLTNLPNFKEPTTSASSTSTLEKISTEDEAEGTKADLLDAQVMAGSQPTNSDAAASMGTSAAANVTVNPDESVPDPTTSTDSETSSDLVFGSEPNFSCDGCGVVWAVMEDFYACKHCAVTQLCAPCHVKLLARQLPPTTCNPHHEFVHVPPFDRPAWAALGPGNMLYGGKVVSQVAWLEQLRTRWALRQDQIDARRDRLRKLLAKMLQVYVTSVAIVKFWRRYKRERYEDEEFQRIALVDGVYTWVT</sequence>
<evidence type="ECO:0008006" key="7">
    <source>
        <dbReference type="Google" id="ProtNLM"/>
    </source>
</evidence>
<dbReference type="SUPFAM" id="SSF48452">
    <property type="entry name" value="TPR-like"/>
    <property type="match status" value="1"/>
</dbReference>
<dbReference type="GeneID" id="54360972"/>
<dbReference type="PANTHER" id="PTHR10039:SF17">
    <property type="entry name" value="FUNGAL STAND N-TERMINAL GOODBYE DOMAIN-CONTAINING PROTEIN-RELATED"/>
    <property type="match status" value="1"/>
</dbReference>
<feature type="domain" description="Fungal STAND N-terminal Goodbye" evidence="3">
    <location>
        <begin position="22"/>
        <end position="139"/>
    </location>
</feature>
<dbReference type="Pfam" id="PF24883">
    <property type="entry name" value="NPHP3_N"/>
    <property type="match status" value="1"/>
</dbReference>
<reference evidence="6" key="3">
    <citation type="submission" date="2025-08" db="UniProtKB">
        <authorList>
            <consortium name="RefSeq"/>
        </authorList>
    </citation>
    <scope>IDENTIFICATION</scope>
    <source>
        <strain evidence="6">CBS 342.82</strain>
    </source>
</reference>
<evidence type="ECO:0000259" key="4">
    <source>
        <dbReference type="Pfam" id="PF24883"/>
    </source>
</evidence>
<evidence type="ECO:0000256" key="1">
    <source>
        <dbReference type="ARBA" id="ARBA00022737"/>
    </source>
</evidence>
<dbReference type="InterPro" id="IPR031350">
    <property type="entry name" value="Goodbye_dom"/>
</dbReference>
<dbReference type="Proteomes" id="UP000504637">
    <property type="component" value="Unplaced"/>
</dbReference>
<keyword evidence="5" id="KW-1185">Reference proteome</keyword>
<accession>A0A6J3M8M5</accession>
<proteinExistence type="predicted"/>
<reference evidence="6" key="2">
    <citation type="submission" date="2020-04" db="EMBL/GenBank/DDBJ databases">
        <authorList>
            <consortium name="NCBI Genome Project"/>
        </authorList>
    </citation>
    <scope>NUCLEOTIDE SEQUENCE</scope>
    <source>
        <strain evidence="6">CBS 342.82</strain>
    </source>
</reference>
<reference evidence="6" key="1">
    <citation type="submission" date="2020-01" db="EMBL/GenBank/DDBJ databases">
        <authorList>
            <consortium name="DOE Joint Genome Institute"/>
            <person name="Haridas S."/>
            <person name="Albert R."/>
            <person name="Binder M."/>
            <person name="Bloem J."/>
            <person name="Labutti K."/>
            <person name="Salamov A."/>
            <person name="Andreopoulos B."/>
            <person name="Baker S.E."/>
            <person name="Barry K."/>
            <person name="Bills G."/>
            <person name="Bluhm B.H."/>
            <person name="Cannon C."/>
            <person name="Castanera R."/>
            <person name="Culley D.E."/>
            <person name="Daum C."/>
            <person name="Ezra D."/>
            <person name="Gonzalez J.B."/>
            <person name="Henrissat B."/>
            <person name="Kuo A."/>
            <person name="Liang C."/>
            <person name="Lipzen A."/>
            <person name="Lutzoni F."/>
            <person name="Magnuson J."/>
            <person name="Mondo S."/>
            <person name="Nolan M."/>
            <person name="Ohm R."/>
            <person name="Pangilinan J."/>
            <person name="Park H.-J."/>
            <person name="Ramirez L."/>
            <person name="Alfaro M."/>
            <person name="Sun H."/>
            <person name="Tritt A."/>
            <person name="Yoshinaga Y."/>
            <person name="Zwiers L.-H."/>
            <person name="Turgeon B.G."/>
            <person name="Goodwin S.B."/>
            <person name="Spatafora J.W."/>
            <person name="Crous P.W."/>
            <person name="Grigoriev I.V."/>
        </authorList>
    </citation>
    <scope>NUCLEOTIDE SEQUENCE</scope>
    <source>
        <strain evidence="6">CBS 342.82</strain>
    </source>
</reference>
<dbReference type="Pfam" id="PF17109">
    <property type="entry name" value="Goodbye"/>
    <property type="match status" value="1"/>
</dbReference>
<keyword evidence="1" id="KW-0677">Repeat</keyword>
<dbReference type="InterPro" id="IPR027417">
    <property type="entry name" value="P-loop_NTPase"/>
</dbReference>
<dbReference type="Gene3D" id="3.40.50.300">
    <property type="entry name" value="P-loop containing nucleotide triphosphate hydrolases"/>
    <property type="match status" value="1"/>
</dbReference>
<evidence type="ECO:0000256" key="2">
    <source>
        <dbReference type="SAM" id="MobiDB-lite"/>
    </source>
</evidence>
<feature type="region of interest" description="Disordered" evidence="2">
    <location>
        <begin position="1408"/>
        <end position="1429"/>
    </location>
</feature>
<organism evidence="6">
    <name type="scientific">Dissoconium aciculare CBS 342.82</name>
    <dbReference type="NCBI Taxonomy" id="1314786"/>
    <lineage>
        <taxon>Eukaryota</taxon>
        <taxon>Fungi</taxon>
        <taxon>Dikarya</taxon>
        <taxon>Ascomycota</taxon>
        <taxon>Pezizomycotina</taxon>
        <taxon>Dothideomycetes</taxon>
        <taxon>Dothideomycetidae</taxon>
        <taxon>Mycosphaerellales</taxon>
        <taxon>Dissoconiaceae</taxon>
        <taxon>Dissoconium</taxon>
    </lineage>
</organism>
<dbReference type="PANTHER" id="PTHR10039">
    <property type="entry name" value="AMELOGENIN"/>
    <property type="match status" value="1"/>
</dbReference>
<dbReference type="Gene3D" id="1.25.40.10">
    <property type="entry name" value="Tetratricopeptide repeat domain"/>
    <property type="match status" value="1"/>
</dbReference>